<dbReference type="GO" id="GO:1990904">
    <property type="term" value="C:ribonucleoprotein complex"/>
    <property type="evidence" value="ECO:0007669"/>
    <property type="project" value="UniProtKB-KW"/>
</dbReference>
<dbReference type="GO" id="GO:0003735">
    <property type="term" value="F:structural constituent of ribosome"/>
    <property type="evidence" value="ECO:0007669"/>
    <property type="project" value="InterPro"/>
</dbReference>
<sequence>MGIFSRKIKEEKKKDQSAVPVVLKAKKEEKRKDTKQSLPPVVQPSKPVKTVKAYRVLLKPIISEKATIGVSLNKYVFEVSPRANKVEVKKAIEELYGVVPQAVNIINKEGERVRFGRYLGSTKNRKKAIVTLKKGETIKLYEGI</sequence>
<protein>
    <recommendedName>
        <fullName evidence="4">Large ribosomal subunit protein uL23</fullName>
    </recommendedName>
</protein>
<organism evidence="6 7">
    <name type="scientific">Candidatus Komeilibacteria bacterium CG11_big_fil_rev_8_21_14_0_20_36_20</name>
    <dbReference type="NCBI Taxonomy" id="1974477"/>
    <lineage>
        <taxon>Bacteria</taxon>
        <taxon>Candidatus Komeiliibacteriota</taxon>
    </lineage>
</organism>
<keyword evidence="3 4" id="KW-0687">Ribonucleoprotein</keyword>
<dbReference type="EMBL" id="PCWQ01000007">
    <property type="protein sequence ID" value="PIR07033.1"/>
    <property type="molecule type" value="Genomic_DNA"/>
</dbReference>
<feature type="region of interest" description="Disordered" evidence="5">
    <location>
        <begin position="1"/>
        <end position="43"/>
    </location>
</feature>
<dbReference type="Proteomes" id="UP000230564">
    <property type="component" value="Unassembled WGS sequence"/>
</dbReference>
<dbReference type="InterPro" id="IPR012678">
    <property type="entry name" value="Ribosomal_uL23/eL15/eS24_sf"/>
</dbReference>
<evidence type="ECO:0000313" key="7">
    <source>
        <dbReference type="Proteomes" id="UP000230564"/>
    </source>
</evidence>
<keyword evidence="2 4" id="KW-0689">Ribosomal protein</keyword>
<dbReference type="PANTHER" id="PTHR11620">
    <property type="entry name" value="60S RIBOSOMAL PROTEIN L23A"/>
    <property type="match status" value="1"/>
</dbReference>
<comment type="similarity">
    <text evidence="1 4">Belongs to the universal ribosomal protein uL23 family.</text>
</comment>
<evidence type="ECO:0000256" key="2">
    <source>
        <dbReference type="ARBA" id="ARBA00022980"/>
    </source>
</evidence>
<evidence type="ECO:0000313" key="6">
    <source>
        <dbReference type="EMBL" id="PIR07033.1"/>
    </source>
</evidence>
<evidence type="ECO:0000256" key="1">
    <source>
        <dbReference type="ARBA" id="ARBA00006700"/>
    </source>
</evidence>
<comment type="caution">
    <text evidence="6">The sequence shown here is derived from an EMBL/GenBank/DDBJ whole genome shotgun (WGS) entry which is preliminary data.</text>
</comment>
<dbReference type="InterPro" id="IPR013025">
    <property type="entry name" value="Ribosomal_uL23-like"/>
</dbReference>
<proteinExistence type="inferred from homology"/>
<dbReference type="HAMAP" id="MF_01369_B">
    <property type="entry name" value="Ribosomal_uL23_B"/>
    <property type="match status" value="1"/>
</dbReference>
<evidence type="ECO:0000256" key="4">
    <source>
        <dbReference type="HAMAP-Rule" id="MF_01369"/>
    </source>
</evidence>
<comment type="function">
    <text evidence="4">One of the early assembly proteins it binds 23S rRNA. One of the proteins that surrounds the polypeptide exit tunnel on the outside of the ribosome. Forms the main docking site for trigger factor binding to the ribosome.</text>
</comment>
<dbReference type="GO" id="GO:0006412">
    <property type="term" value="P:translation"/>
    <property type="evidence" value="ECO:0007669"/>
    <property type="project" value="UniProtKB-UniRule"/>
</dbReference>
<keyword evidence="4" id="KW-0694">RNA-binding</keyword>
<evidence type="ECO:0000256" key="5">
    <source>
        <dbReference type="SAM" id="MobiDB-lite"/>
    </source>
</evidence>
<feature type="compositionally biased region" description="Basic and acidic residues" evidence="5">
    <location>
        <begin position="7"/>
        <end position="16"/>
    </location>
</feature>
<dbReference type="NCBIfam" id="NF004363">
    <property type="entry name" value="PRK05738.2-4"/>
    <property type="match status" value="1"/>
</dbReference>
<accession>A0A2H0NDQ7</accession>
<comment type="subunit">
    <text evidence="4">Part of the 50S ribosomal subunit. Contacts protein L29, and trigger factor when it is bound to the ribosome.</text>
</comment>
<name>A0A2H0NDQ7_9BACT</name>
<feature type="compositionally biased region" description="Basic and acidic residues" evidence="5">
    <location>
        <begin position="25"/>
        <end position="35"/>
    </location>
</feature>
<dbReference type="GO" id="GO:0019843">
    <property type="term" value="F:rRNA binding"/>
    <property type="evidence" value="ECO:0007669"/>
    <property type="project" value="UniProtKB-UniRule"/>
</dbReference>
<dbReference type="Pfam" id="PF00276">
    <property type="entry name" value="Ribosomal_L23"/>
    <property type="match status" value="1"/>
</dbReference>
<reference evidence="6 7" key="1">
    <citation type="submission" date="2017-09" db="EMBL/GenBank/DDBJ databases">
        <title>Depth-based differentiation of microbial function through sediment-hosted aquifers and enrichment of novel symbionts in the deep terrestrial subsurface.</title>
        <authorList>
            <person name="Probst A.J."/>
            <person name="Ladd B."/>
            <person name="Jarett J.K."/>
            <person name="Geller-Mcgrath D.E."/>
            <person name="Sieber C.M."/>
            <person name="Emerson J.B."/>
            <person name="Anantharaman K."/>
            <person name="Thomas B.C."/>
            <person name="Malmstrom R."/>
            <person name="Stieglmeier M."/>
            <person name="Klingl A."/>
            <person name="Woyke T."/>
            <person name="Ryan C.M."/>
            <person name="Banfield J.F."/>
        </authorList>
    </citation>
    <scope>NUCLEOTIDE SEQUENCE [LARGE SCALE GENOMIC DNA]</scope>
    <source>
        <strain evidence="6">CG11_big_fil_rev_8_21_14_0_20_36_20</strain>
    </source>
</reference>
<dbReference type="SUPFAM" id="SSF54189">
    <property type="entry name" value="Ribosomal proteins S24e, L23 and L15e"/>
    <property type="match status" value="1"/>
</dbReference>
<dbReference type="AlphaFoldDB" id="A0A2H0NDQ7"/>
<gene>
    <name evidence="4" type="primary">rplW</name>
    <name evidence="6" type="ORF">COV55_01235</name>
</gene>
<evidence type="ECO:0000256" key="3">
    <source>
        <dbReference type="ARBA" id="ARBA00023274"/>
    </source>
</evidence>
<keyword evidence="4" id="KW-0699">rRNA-binding</keyword>
<dbReference type="Gene3D" id="3.30.70.330">
    <property type="match status" value="1"/>
</dbReference>
<dbReference type="InterPro" id="IPR012677">
    <property type="entry name" value="Nucleotide-bd_a/b_plait_sf"/>
</dbReference>
<dbReference type="GO" id="GO:0005840">
    <property type="term" value="C:ribosome"/>
    <property type="evidence" value="ECO:0007669"/>
    <property type="project" value="UniProtKB-KW"/>
</dbReference>